<keyword evidence="8" id="KW-0539">Nucleus</keyword>
<dbReference type="PIRSF" id="PIRSF038196">
    <property type="entry name" value="IFN_RF1/2"/>
    <property type="match status" value="1"/>
</dbReference>
<dbReference type="GO" id="GO:0002376">
    <property type="term" value="P:immune system process"/>
    <property type="evidence" value="ECO:0007669"/>
    <property type="project" value="TreeGrafter"/>
</dbReference>
<dbReference type="GO" id="GO:0000978">
    <property type="term" value="F:RNA polymerase II cis-regulatory region sequence-specific DNA binding"/>
    <property type="evidence" value="ECO:0007669"/>
    <property type="project" value="TreeGrafter"/>
</dbReference>
<evidence type="ECO:0000256" key="8">
    <source>
        <dbReference type="ARBA" id="ARBA00023242"/>
    </source>
</evidence>
<proteinExistence type="predicted"/>
<dbReference type="InterPro" id="IPR036390">
    <property type="entry name" value="WH_DNA-bd_sf"/>
</dbReference>
<evidence type="ECO:0000313" key="11">
    <source>
        <dbReference type="Ensembl" id="ENSCCRP00010068098.1"/>
    </source>
</evidence>
<keyword evidence="4" id="KW-0805">Transcription regulation</keyword>
<keyword evidence="3" id="KW-0832">Ubl conjugation</keyword>
<evidence type="ECO:0000256" key="3">
    <source>
        <dbReference type="ARBA" id="ARBA00022843"/>
    </source>
</evidence>
<evidence type="ECO:0000259" key="10">
    <source>
        <dbReference type="PROSITE" id="PS51507"/>
    </source>
</evidence>
<keyword evidence="5" id="KW-0238">DNA-binding</keyword>
<dbReference type="AlphaFoldDB" id="A0A8C1QVP2"/>
<evidence type="ECO:0000313" key="12">
    <source>
        <dbReference type="Proteomes" id="UP000694427"/>
    </source>
</evidence>
<evidence type="ECO:0000256" key="6">
    <source>
        <dbReference type="ARBA" id="ARBA00023159"/>
    </source>
</evidence>
<feature type="modified residue" description="N6-acetyllysine" evidence="9">
    <location>
        <position position="78"/>
    </location>
</feature>
<evidence type="ECO:0000256" key="1">
    <source>
        <dbReference type="ARBA" id="ARBA00004123"/>
    </source>
</evidence>
<keyword evidence="2" id="KW-1017">Isopeptide bond</keyword>
<reference evidence="11" key="2">
    <citation type="submission" date="2025-09" db="UniProtKB">
        <authorList>
            <consortium name="Ensembl"/>
        </authorList>
    </citation>
    <scope>IDENTIFICATION</scope>
</reference>
<dbReference type="InterPro" id="IPR036388">
    <property type="entry name" value="WH-like_DNA-bd_sf"/>
</dbReference>
<dbReference type="PRINTS" id="PR00267">
    <property type="entry name" value="INTFRNREGFCT"/>
</dbReference>
<dbReference type="SMART" id="SM00348">
    <property type="entry name" value="IRF"/>
    <property type="match status" value="1"/>
</dbReference>
<protein>
    <submittedName>
        <fullName evidence="11">Interferon regulatory factor 2a</fullName>
    </submittedName>
</protein>
<evidence type="ECO:0000256" key="7">
    <source>
        <dbReference type="ARBA" id="ARBA00023163"/>
    </source>
</evidence>
<evidence type="ECO:0000256" key="2">
    <source>
        <dbReference type="ARBA" id="ARBA00022499"/>
    </source>
</evidence>
<dbReference type="PANTHER" id="PTHR11949">
    <property type="entry name" value="INTERFERON REGULATORY FACTOR"/>
    <property type="match status" value="1"/>
</dbReference>
<evidence type="ECO:0000256" key="9">
    <source>
        <dbReference type="PIRSR" id="PIRSR038196-1"/>
    </source>
</evidence>
<sequence length="353" mass="40221">MPVDRMRMRPWLEQQIESGQIQGLHWVNEEKKIFQIPWMHAARHGWDLEKDAPLFMNWAIHTGKYRPGIDKPDPKTWKANFRCAMNSLPDIEEVKDKSIKRGSNAFRMYRMLSSYEKAVKKGKKKIDLEQRAKRVFQKRKAGIPRKYKRTKEQIEENLMEETTPDSTVLFTEQELFTVPMSSVRELAVAELPDVCAVVEVATENAEPAFSSTEVCLPLQDSQNSSYSESDTESTYSEEEDLIQLPQDLSLKASQRSACNSVLRIPSSAQSSPNTFFTSTKINFKVTSSREDSPLFAYNTPPWFPCLFNFQKVTDEEPSSTSPSPDLTSCPTSQASVIPKAVDLSVAKHYSEDT</sequence>
<dbReference type="Proteomes" id="UP000694427">
    <property type="component" value="Unplaced"/>
</dbReference>
<evidence type="ECO:0000256" key="5">
    <source>
        <dbReference type="ARBA" id="ARBA00023125"/>
    </source>
</evidence>
<name>A0A8C1QVP2_CYPCA</name>
<dbReference type="Gene3D" id="1.10.10.10">
    <property type="entry name" value="Winged helix-like DNA-binding domain superfamily/Winged helix DNA-binding domain"/>
    <property type="match status" value="1"/>
</dbReference>
<dbReference type="GO" id="GO:0005634">
    <property type="term" value="C:nucleus"/>
    <property type="evidence" value="ECO:0007669"/>
    <property type="project" value="UniProtKB-SubCell"/>
</dbReference>
<keyword evidence="7" id="KW-0804">Transcription</keyword>
<dbReference type="GO" id="GO:0000981">
    <property type="term" value="F:DNA-binding transcription factor activity, RNA polymerase II-specific"/>
    <property type="evidence" value="ECO:0007669"/>
    <property type="project" value="TreeGrafter"/>
</dbReference>
<keyword evidence="12" id="KW-1185">Reference proteome</keyword>
<dbReference type="Ensembl" id="ENSCCRT00010075240.1">
    <property type="protein sequence ID" value="ENSCCRP00010068098.1"/>
    <property type="gene ID" value="ENSCCRG00010029533.1"/>
</dbReference>
<reference evidence="11" key="1">
    <citation type="submission" date="2025-08" db="UniProtKB">
        <authorList>
            <consortium name="Ensembl"/>
        </authorList>
    </citation>
    <scope>IDENTIFICATION</scope>
</reference>
<feature type="modified residue" description="N6-acetyllysine" evidence="9">
    <location>
        <position position="75"/>
    </location>
</feature>
<dbReference type="CDD" id="cd00103">
    <property type="entry name" value="IRF"/>
    <property type="match status" value="1"/>
</dbReference>
<dbReference type="PANTHER" id="PTHR11949:SF22">
    <property type="entry name" value="INTERFERON REGULATORY FACTOR 2"/>
    <property type="match status" value="1"/>
</dbReference>
<evidence type="ECO:0000256" key="4">
    <source>
        <dbReference type="ARBA" id="ARBA00023015"/>
    </source>
</evidence>
<dbReference type="SUPFAM" id="SSF46785">
    <property type="entry name" value="Winged helix' DNA-binding domain"/>
    <property type="match status" value="1"/>
</dbReference>
<dbReference type="Pfam" id="PF00605">
    <property type="entry name" value="IRF"/>
    <property type="match status" value="1"/>
</dbReference>
<accession>A0A8C1QVP2</accession>
<organism evidence="11 12">
    <name type="scientific">Cyprinus carpio</name>
    <name type="common">Common carp</name>
    <dbReference type="NCBI Taxonomy" id="7962"/>
    <lineage>
        <taxon>Eukaryota</taxon>
        <taxon>Metazoa</taxon>
        <taxon>Chordata</taxon>
        <taxon>Craniata</taxon>
        <taxon>Vertebrata</taxon>
        <taxon>Euteleostomi</taxon>
        <taxon>Actinopterygii</taxon>
        <taxon>Neopterygii</taxon>
        <taxon>Teleostei</taxon>
        <taxon>Ostariophysi</taxon>
        <taxon>Cypriniformes</taxon>
        <taxon>Cyprinidae</taxon>
        <taxon>Cyprininae</taxon>
        <taxon>Cyprinus</taxon>
    </lineage>
</organism>
<dbReference type="PROSITE" id="PS51507">
    <property type="entry name" value="IRF_2"/>
    <property type="match status" value="1"/>
</dbReference>
<keyword evidence="6" id="KW-0010">Activator</keyword>
<dbReference type="FunFam" id="1.10.10.10:FF:000065">
    <property type="entry name" value="Interferon regulatory factor"/>
    <property type="match status" value="1"/>
</dbReference>
<comment type="subcellular location">
    <subcellularLocation>
        <location evidence="1">Nucleus</location>
    </subcellularLocation>
</comment>
<dbReference type="InterPro" id="IPR017431">
    <property type="entry name" value="IRF1/IRF2"/>
</dbReference>
<feature type="domain" description="IRF tryptophan pentad repeat" evidence="10">
    <location>
        <begin position="5"/>
        <end position="113"/>
    </location>
</feature>
<dbReference type="InterPro" id="IPR001346">
    <property type="entry name" value="Interferon_reg_fact_DNA-bd_dom"/>
</dbReference>